<dbReference type="InterPro" id="IPR021729">
    <property type="entry name" value="DUF3298"/>
</dbReference>
<dbReference type="RefSeq" id="WP_079541961.1">
    <property type="nucleotide sequence ID" value="NZ_CAUQEP010000011.1"/>
</dbReference>
<feature type="signal peptide" evidence="1">
    <location>
        <begin position="1"/>
        <end position="19"/>
    </location>
</feature>
<evidence type="ECO:0000313" key="4">
    <source>
        <dbReference type="Proteomes" id="UP000190837"/>
    </source>
</evidence>
<dbReference type="EMBL" id="FKLO01000076">
    <property type="protein sequence ID" value="SAM70983.1"/>
    <property type="molecule type" value="Genomic_DNA"/>
</dbReference>
<dbReference type="Proteomes" id="UP000190837">
    <property type="component" value="Unassembled WGS sequence"/>
</dbReference>
<dbReference type="InterPro" id="IPR037126">
    <property type="entry name" value="PdaC/RsiV-like_sf"/>
</dbReference>
<reference evidence="4" key="1">
    <citation type="submission" date="2016-04" db="EMBL/GenBank/DDBJ databases">
        <authorList>
            <person name="Tagini F."/>
        </authorList>
    </citation>
    <scope>NUCLEOTIDE SEQUENCE [LARGE SCALE GENOMIC DNA]</scope>
    <source>
        <strain evidence="4">CHUV0807</strain>
    </source>
</reference>
<dbReference type="Gene3D" id="3.90.640.20">
    <property type="entry name" value="Heat-shock cognate protein, ATPase"/>
    <property type="match status" value="1"/>
</dbReference>
<name>A0A1C3H6P9_9GAMM</name>
<sequence length="275" mass="30873">MLQKLLLALLLLAPISQGADFLFATRKLNIPQTKSSKALDAVCGNHLLDFDITYLASNNEAINKTTNYHINKMLCDAFHPFEECDFGEQMMSDTVLENTVEEVANNSLATGLDSLNGGNKTCGYAAVSFEVKAVPQYFGHYHGLEQIMIDFSEYQGGAHEIPSLRHLLLTPDGKRLKYDDLFFPDSAEKLQPLLLEAWNNREEVKLGNGYPKDEESDFPQTDNLLFTAQGLMFHYRHYEIASFAEGDPQLVIPYEKLKGILKDKYLSLPNETAAP</sequence>
<evidence type="ECO:0000256" key="1">
    <source>
        <dbReference type="SAM" id="SignalP"/>
    </source>
</evidence>
<feature type="domain" description="DUF3298" evidence="2">
    <location>
        <begin position="179"/>
        <end position="255"/>
    </location>
</feature>
<dbReference type="Pfam" id="PF11738">
    <property type="entry name" value="DUF3298"/>
    <property type="match status" value="1"/>
</dbReference>
<accession>A0A1C3H6P9</accession>
<protein>
    <recommendedName>
        <fullName evidence="2">DUF3298 domain-containing protein</fullName>
    </recommendedName>
</protein>
<dbReference type="AlphaFoldDB" id="A0A1C3H6P9"/>
<gene>
    <name evidence="3" type="ORF">CHUV0807_2265</name>
</gene>
<proteinExistence type="predicted"/>
<evidence type="ECO:0000313" key="3">
    <source>
        <dbReference type="EMBL" id="SAM70983.1"/>
    </source>
</evidence>
<organism evidence="3 4">
    <name type="scientific">Cardiobacterium hominis</name>
    <dbReference type="NCBI Taxonomy" id="2718"/>
    <lineage>
        <taxon>Bacteria</taxon>
        <taxon>Pseudomonadati</taxon>
        <taxon>Pseudomonadota</taxon>
        <taxon>Gammaproteobacteria</taxon>
        <taxon>Cardiobacteriales</taxon>
        <taxon>Cardiobacteriaceae</taxon>
        <taxon>Cardiobacterium</taxon>
    </lineage>
</organism>
<evidence type="ECO:0000259" key="2">
    <source>
        <dbReference type="Pfam" id="PF11738"/>
    </source>
</evidence>
<dbReference type="Gene3D" id="3.30.565.40">
    <property type="entry name" value="Fervidobacterium nodosum Rt17-B1 like"/>
    <property type="match status" value="1"/>
</dbReference>
<keyword evidence="1" id="KW-0732">Signal</keyword>
<feature type="chain" id="PRO_5008674937" description="DUF3298 domain-containing protein" evidence="1">
    <location>
        <begin position="20"/>
        <end position="275"/>
    </location>
</feature>